<dbReference type="Gene3D" id="2.70.220.10">
    <property type="entry name" value="Ganglioside GM2 activator"/>
    <property type="match status" value="1"/>
</dbReference>
<name>A0A6J1SUF2_FRAOC</name>
<evidence type="ECO:0000256" key="1">
    <source>
        <dbReference type="ARBA" id="ARBA00022729"/>
    </source>
</evidence>
<sequence>MLVLSAGVALFLLPVGLTQRIHAVAGPFRIVPDHVEHCPSALFAKKGELATWYFKNFRDRQNIDKFYYYGNFTTLFWFGDMLNVELVFASWSSRGGWKDNALIIKMKQICKTAKTYIPKQWKNAQYAIHPNNASADCPYPPGVYYLRNATADLGVARKFPAFFYGKWRLDAKIMDSDSDCISCMRVLMHVVPQTDYDTSKLGAAGGTDGKDRRNTSDTNVDFTPIDIQNNYNLQGHSIGK</sequence>
<organism evidence="4 5">
    <name type="scientific">Frankliniella occidentalis</name>
    <name type="common">Western flower thrips</name>
    <name type="synonym">Euthrips occidentalis</name>
    <dbReference type="NCBI Taxonomy" id="133901"/>
    <lineage>
        <taxon>Eukaryota</taxon>
        <taxon>Metazoa</taxon>
        <taxon>Ecdysozoa</taxon>
        <taxon>Arthropoda</taxon>
        <taxon>Hexapoda</taxon>
        <taxon>Insecta</taxon>
        <taxon>Pterygota</taxon>
        <taxon>Neoptera</taxon>
        <taxon>Paraneoptera</taxon>
        <taxon>Thysanoptera</taxon>
        <taxon>Terebrantia</taxon>
        <taxon>Thripoidea</taxon>
        <taxon>Thripidae</taxon>
        <taxon>Frankliniella</taxon>
    </lineage>
</organism>
<evidence type="ECO:0000256" key="2">
    <source>
        <dbReference type="SAM" id="MobiDB-lite"/>
    </source>
</evidence>
<evidence type="ECO:0000313" key="5">
    <source>
        <dbReference type="RefSeq" id="XP_026284497.1"/>
    </source>
</evidence>
<dbReference type="RefSeq" id="XP_026284497.1">
    <property type="nucleotide sequence ID" value="XM_026428712.2"/>
</dbReference>
<keyword evidence="1 3" id="KW-0732">Signal</keyword>
<gene>
    <name evidence="5" type="primary">LOC113210629</name>
</gene>
<reference evidence="5" key="1">
    <citation type="submission" date="2025-08" db="UniProtKB">
        <authorList>
            <consortium name="RefSeq"/>
        </authorList>
    </citation>
    <scope>IDENTIFICATION</scope>
    <source>
        <tissue evidence="5">Whole organism</tissue>
    </source>
</reference>
<proteinExistence type="predicted"/>
<feature type="signal peptide" evidence="3">
    <location>
        <begin position="1"/>
        <end position="18"/>
    </location>
</feature>
<dbReference type="AlphaFoldDB" id="A0A6J1SUF2"/>
<dbReference type="Proteomes" id="UP000504606">
    <property type="component" value="Unplaced"/>
</dbReference>
<evidence type="ECO:0000313" key="4">
    <source>
        <dbReference type="Proteomes" id="UP000504606"/>
    </source>
</evidence>
<dbReference type="InterPro" id="IPR036846">
    <property type="entry name" value="GM2-AP_sf"/>
</dbReference>
<protein>
    <submittedName>
        <fullName evidence="5">Uncharacterized protein LOC113210629</fullName>
    </submittedName>
</protein>
<evidence type="ECO:0000256" key="3">
    <source>
        <dbReference type="SAM" id="SignalP"/>
    </source>
</evidence>
<feature type="chain" id="PRO_5026876991" evidence="3">
    <location>
        <begin position="19"/>
        <end position="240"/>
    </location>
</feature>
<keyword evidence="4" id="KW-1185">Reference proteome</keyword>
<accession>A0A6J1SUF2</accession>
<feature type="region of interest" description="Disordered" evidence="2">
    <location>
        <begin position="201"/>
        <end position="221"/>
    </location>
</feature>
<dbReference type="KEGG" id="foc:113210629"/>
<dbReference type="GeneID" id="113210629"/>